<proteinExistence type="predicted"/>
<gene>
    <name evidence="2" type="ORF">ERS137965_01648</name>
    <name evidence="3" type="ORF">ERS137966_01885</name>
</gene>
<dbReference type="RefSeq" id="WP_004705466.1">
    <property type="nucleotide sequence ID" value="NZ_CABHPY010000204.1"/>
</dbReference>
<reference evidence="3 4" key="1">
    <citation type="submission" date="2015-03" db="EMBL/GenBank/DDBJ databases">
        <authorList>
            <consortium name="Pathogen Informatics"/>
            <person name="Murphy D."/>
        </authorList>
    </citation>
    <scope>NUCLEOTIDE SEQUENCE [LARGE SCALE GENOMIC DNA]</scope>
    <source>
        <strain evidence="3 4">IP08791</strain>
    </source>
</reference>
<dbReference type="EMBL" id="CQEH01000007">
    <property type="protein sequence ID" value="CNK99214.1"/>
    <property type="molecule type" value="Genomic_DNA"/>
</dbReference>
<keyword evidence="4" id="KW-1185">Reference proteome</keyword>
<evidence type="ECO:0000256" key="1">
    <source>
        <dbReference type="SAM" id="MobiDB-lite"/>
    </source>
</evidence>
<organism evidence="2 5">
    <name type="scientific">Yersinia aldovae</name>
    <dbReference type="NCBI Taxonomy" id="29483"/>
    <lineage>
        <taxon>Bacteria</taxon>
        <taxon>Pseudomonadati</taxon>
        <taxon>Pseudomonadota</taxon>
        <taxon>Gammaproteobacteria</taxon>
        <taxon>Enterobacterales</taxon>
        <taxon>Yersiniaceae</taxon>
        <taxon>Yersinia</taxon>
    </lineage>
</organism>
<evidence type="ECO:0000313" key="3">
    <source>
        <dbReference type="EMBL" id="CNK99214.1"/>
    </source>
</evidence>
<evidence type="ECO:0000313" key="2">
    <source>
        <dbReference type="EMBL" id="CNK97349.1"/>
    </source>
</evidence>
<dbReference type="STRING" id="1453495.AT01_133"/>
<reference evidence="2 5" key="2">
    <citation type="submission" date="2015-03" db="EMBL/GenBank/DDBJ databases">
        <authorList>
            <person name="Murphy D."/>
        </authorList>
    </citation>
    <scope>NUCLEOTIDE SEQUENCE [LARGE SCALE GENOMIC DNA]</scope>
    <source>
        <strain evidence="2 5">IP06005</strain>
    </source>
</reference>
<evidence type="ECO:0000313" key="5">
    <source>
        <dbReference type="Proteomes" id="UP000041595"/>
    </source>
</evidence>
<dbReference type="AlphaFoldDB" id="A0A0T9TR36"/>
<dbReference type="Proteomes" id="UP000038647">
    <property type="component" value="Unassembled WGS sequence"/>
</dbReference>
<protein>
    <submittedName>
        <fullName evidence="2">Uncharacterized protein</fullName>
    </submittedName>
</protein>
<accession>A0A0T9TR36</accession>
<feature type="region of interest" description="Disordered" evidence="1">
    <location>
        <begin position="29"/>
        <end position="53"/>
    </location>
</feature>
<name>A0A0T9TR36_YERAL</name>
<dbReference type="eggNOG" id="ENOG5031IT1">
    <property type="taxonomic scope" value="Bacteria"/>
</dbReference>
<sequence length="53" mass="5868">MTEENSQEATVNEGLAKIHKASVQLTDKQIEQLAEEAKEAARENMSKQTPSKP</sequence>
<dbReference type="Proteomes" id="UP000041595">
    <property type="component" value="Unassembled WGS sequence"/>
</dbReference>
<feature type="compositionally biased region" description="Basic and acidic residues" evidence="1">
    <location>
        <begin position="35"/>
        <end position="45"/>
    </location>
</feature>
<dbReference type="EMBL" id="CQEJ01000007">
    <property type="protein sequence ID" value="CNK97349.1"/>
    <property type="molecule type" value="Genomic_DNA"/>
</dbReference>
<evidence type="ECO:0000313" key="4">
    <source>
        <dbReference type="Proteomes" id="UP000038647"/>
    </source>
</evidence>